<protein>
    <submittedName>
        <fullName evidence="1">Uncharacterized protein</fullName>
    </submittedName>
</protein>
<sequence length="286" mass="30740">MTRGGIVHLLGDPRNEEPLPQGHNVLGVGDAALAAFTVALVQGRGTALVRQEPKNHGTCRQIDGVYDDTLPCVVYFSSEADQAVVESLNLDVRRWTRVPVRQAWPDRLSALPPRRLPHQPVHDFRDCAELLVGRTFMRSSGQLADYYFETLTPAHTYRVAAAFAAAQQGRGWSAVVGVRWGGLYLAAAVALSYGLPLLMADPDGRPEPVNCAHVSGPVLLVDDLVNTGRAFTRCEPLLAAIGLAPAERTALFALGHSIPAACGEVSVAAPLVHEEFVATRSRTPLS</sequence>
<name>A0ABP6XRY4_9ACTN</name>
<proteinExistence type="predicted"/>
<organism evidence="1 2">
    <name type="scientific">Streptomyces osmaniensis</name>
    <dbReference type="NCBI Taxonomy" id="593134"/>
    <lineage>
        <taxon>Bacteria</taxon>
        <taxon>Bacillati</taxon>
        <taxon>Actinomycetota</taxon>
        <taxon>Actinomycetes</taxon>
        <taxon>Kitasatosporales</taxon>
        <taxon>Streptomycetaceae</taxon>
        <taxon>Streptomyces</taxon>
    </lineage>
</organism>
<dbReference type="SUPFAM" id="SSF53271">
    <property type="entry name" value="PRTase-like"/>
    <property type="match status" value="1"/>
</dbReference>
<gene>
    <name evidence="1" type="ORF">GCM10022295_60850</name>
</gene>
<dbReference type="InterPro" id="IPR000836">
    <property type="entry name" value="PRTase_dom"/>
</dbReference>
<accession>A0ABP6XRY4</accession>
<dbReference type="EMBL" id="BAABCE010000012">
    <property type="protein sequence ID" value="GAA3570778.1"/>
    <property type="molecule type" value="Genomic_DNA"/>
</dbReference>
<dbReference type="Gene3D" id="3.40.50.2020">
    <property type="match status" value="1"/>
</dbReference>
<evidence type="ECO:0000313" key="1">
    <source>
        <dbReference type="EMBL" id="GAA3570778.1"/>
    </source>
</evidence>
<reference evidence="2" key="1">
    <citation type="journal article" date="2019" name="Int. J. Syst. Evol. Microbiol.">
        <title>The Global Catalogue of Microorganisms (GCM) 10K type strain sequencing project: providing services to taxonomists for standard genome sequencing and annotation.</title>
        <authorList>
            <consortium name="The Broad Institute Genomics Platform"/>
            <consortium name="The Broad Institute Genome Sequencing Center for Infectious Disease"/>
            <person name="Wu L."/>
            <person name="Ma J."/>
        </authorList>
    </citation>
    <scope>NUCLEOTIDE SEQUENCE [LARGE SCALE GENOMIC DNA]</scope>
    <source>
        <strain evidence="2">JCM 17656</strain>
    </source>
</reference>
<dbReference type="InterPro" id="IPR029057">
    <property type="entry name" value="PRTase-like"/>
</dbReference>
<comment type="caution">
    <text evidence="1">The sequence shown here is derived from an EMBL/GenBank/DDBJ whole genome shotgun (WGS) entry which is preliminary data.</text>
</comment>
<dbReference type="Proteomes" id="UP001500707">
    <property type="component" value="Unassembled WGS sequence"/>
</dbReference>
<keyword evidence="2" id="KW-1185">Reference proteome</keyword>
<evidence type="ECO:0000313" key="2">
    <source>
        <dbReference type="Proteomes" id="UP001500707"/>
    </source>
</evidence>
<dbReference type="CDD" id="cd06223">
    <property type="entry name" value="PRTases_typeI"/>
    <property type="match status" value="1"/>
</dbReference>